<keyword evidence="5" id="KW-0804">Transcription</keyword>
<evidence type="ECO:0000313" key="12">
    <source>
        <dbReference type="Proteomes" id="UP000596049"/>
    </source>
</evidence>
<dbReference type="SMART" id="SM00448">
    <property type="entry name" value="REC"/>
    <property type="match status" value="1"/>
</dbReference>
<name>A0ABX7AKR8_9BACI</name>
<organism evidence="11 12">
    <name type="scientific">Lysinibacillus agricola</name>
    <dbReference type="NCBI Taxonomy" id="2590012"/>
    <lineage>
        <taxon>Bacteria</taxon>
        <taxon>Bacillati</taxon>
        <taxon>Bacillota</taxon>
        <taxon>Bacilli</taxon>
        <taxon>Bacillales</taxon>
        <taxon>Bacillaceae</taxon>
        <taxon>Lysinibacillus</taxon>
    </lineage>
</organism>
<dbReference type="RefSeq" id="WP_053595046.1">
    <property type="nucleotide sequence ID" value="NZ_CP067341.1"/>
</dbReference>
<dbReference type="SMART" id="SM00862">
    <property type="entry name" value="Trans_reg_C"/>
    <property type="match status" value="1"/>
</dbReference>
<dbReference type="InterPro" id="IPR001867">
    <property type="entry name" value="OmpR/PhoB-type_DNA-bd"/>
</dbReference>
<protein>
    <submittedName>
        <fullName evidence="11">Response regulator transcription factor</fullName>
    </submittedName>
</protein>
<feature type="domain" description="OmpR/PhoB-type" evidence="10">
    <location>
        <begin position="124"/>
        <end position="222"/>
    </location>
</feature>
<dbReference type="SUPFAM" id="SSF52172">
    <property type="entry name" value="CheY-like"/>
    <property type="match status" value="1"/>
</dbReference>
<evidence type="ECO:0000256" key="4">
    <source>
        <dbReference type="ARBA" id="ARBA00023125"/>
    </source>
</evidence>
<keyword evidence="4 7" id="KW-0238">DNA-binding</keyword>
<dbReference type="CDD" id="cd00383">
    <property type="entry name" value="trans_reg_C"/>
    <property type="match status" value="1"/>
</dbReference>
<dbReference type="Gene3D" id="6.10.250.690">
    <property type="match status" value="1"/>
</dbReference>
<dbReference type="PROSITE" id="PS50110">
    <property type="entry name" value="RESPONSE_REGULATORY"/>
    <property type="match status" value="1"/>
</dbReference>
<feature type="modified residue" description="4-aspartylphosphate" evidence="6">
    <location>
        <position position="51"/>
    </location>
</feature>
<dbReference type="EMBL" id="CP067341">
    <property type="protein sequence ID" value="QQP10314.1"/>
    <property type="molecule type" value="Genomic_DNA"/>
</dbReference>
<dbReference type="PROSITE" id="PS51755">
    <property type="entry name" value="OMPR_PHOB"/>
    <property type="match status" value="1"/>
</dbReference>
<dbReference type="PANTHER" id="PTHR48111:SF36">
    <property type="entry name" value="TRANSCRIPTIONAL REGULATORY PROTEIN CUTR"/>
    <property type="match status" value="1"/>
</dbReference>
<evidence type="ECO:0000259" key="9">
    <source>
        <dbReference type="PROSITE" id="PS50110"/>
    </source>
</evidence>
<evidence type="ECO:0000256" key="3">
    <source>
        <dbReference type="ARBA" id="ARBA00023015"/>
    </source>
</evidence>
<evidence type="ECO:0000313" key="11">
    <source>
        <dbReference type="EMBL" id="QQP10314.1"/>
    </source>
</evidence>
<dbReference type="Pfam" id="PF00486">
    <property type="entry name" value="Trans_reg_C"/>
    <property type="match status" value="1"/>
</dbReference>
<keyword evidence="12" id="KW-1185">Reference proteome</keyword>
<evidence type="ECO:0000256" key="5">
    <source>
        <dbReference type="ARBA" id="ARBA00023163"/>
    </source>
</evidence>
<reference evidence="11 12" key="1">
    <citation type="submission" date="2020-01" db="EMBL/GenBank/DDBJ databases">
        <authorList>
            <person name="Liu G."/>
            <person name="Liu B."/>
        </authorList>
    </citation>
    <scope>NUCLEOTIDE SEQUENCE [LARGE SCALE GENOMIC DNA]</scope>
    <source>
        <strain evidence="11 12">FJAT-51161</strain>
    </source>
</reference>
<feature type="domain" description="Response regulatory" evidence="9">
    <location>
        <begin position="2"/>
        <end position="116"/>
    </location>
</feature>
<keyword evidence="8" id="KW-0175">Coiled coil</keyword>
<dbReference type="Gene3D" id="1.10.10.10">
    <property type="entry name" value="Winged helix-like DNA-binding domain superfamily/Winged helix DNA-binding domain"/>
    <property type="match status" value="1"/>
</dbReference>
<dbReference type="PANTHER" id="PTHR48111">
    <property type="entry name" value="REGULATOR OF RPOS"/>
    <property type="match status" value="1"/>
</dbReference>
<evidence type="ECO:0000256" key="2">
    <source>
        <dbReference type="ARBA" id="ARBA00023012"/>
    </source>
</evidence>
<evidence type="ECO:0000259" key="10">
    <source>
        <dbReference type="PROSITE" id="PS51755"/>
    </source>
</evidence>
<dbReference type="Proteomes" id="UP000596049">
    <property type="component" value="Chromosome"/>
</dbReference>
<keyword evidence="2" id="KW-0902">Two-component regulatory system</keyword>
<sequence>MRILVVEDEIDLQEAIAEGLRIDGYAVDTCSNGEDAYELAYVENYDLIILDLNLPKMDGLKVLEKLREENKEIKVLILSARSSVNDKVKGLDIGANDYLAKPFAFAELEARIRNLLRRKFVQENNLLSCGNIKIDLLKRTAFMGEKELKLTKKEFALLEYFLLNQEKVISQEELIEHIWDENADSFSGAIRVHIATLRKKLKALLDYDPIRTKIGEGYFITKNDGDA</sequence>
<feature type="coiled-coil region" evidence="8">
    <location>
        <begin position="63"/>
        <end position="125"/>
    </location>
</feature>
<evidence type="ECO:0000256" key="6">
    <source>
        <dbReference type="PROSITE-ProRule" id="PRU00169"/>
    </source>
</evidence>
<keyword evidence="3" id="KW-0805">Transcription regulation</keyword>
<keyword evidence="1 6" id="KW-0597">Phosphoprotein</keyword>
<dbReference type="InterPro" id="IPR039420">
    <property type="entry name" value="WalR-like"/>
</dbReference>
<dbReference type="InterPro" id="IPR011006">
    <property type="entry name" value="CheY-like_superfamily"/>
</dbReference>
<dbReference type="InterPro" id="IPR001789">
    <property type="entry name" value="Sig_transdc_resp-reg_receiver"/>
</dbReference>
<proteinExistence type="predicted"/>
<gene>
    <name evidence="11" type="ORF">FJQ98_13475</name>
</gene>
<dbReference type="Gene3D" id="3.40.50.2300">
    <property type="match status" value="1"/>
</dbReference>
<feature type="DNA-binding region" description="OmpR/PhoB-type" evidence="7">
    <location>
        <begin position="124"/>
        <end position="222"/>
    </location>
</feature>
<accession>A0ABX7AKR8</accession>
<evidence type="ECO:0000256" key="8">
    <source>
        <dbReference type="SAM" id="Coils"/>
    </source>
</evidence>
<dbReference type="Pfam" id="PF00072">
    <property type="entry name" value="Response_reg"/>
    <property type="match status" value="1"/>
</dbReference>
<dbReference type="InterPro" id="IPR036388">
    <property type="entry name" value="WH-like_DNA-bd_sf"/>
</dbReference>
<evidence type="ECO:0000256" key="1">
    <source>
        <dbReference type="ARBA" id="ARBA00022553"/>
    </source>
</evidence>
<evidence type="ECO:0000256" key="7">
    <source>
        <dbReference type="PROSITE-ProRule" id="PRU01091"/>
    </source>
</evidence>